<comment type="caution">
    <text evidence="1">The sequence shown here is derived from an EMBL/GenBank/DDBJ whole genome shotgun (WGS) entry which is preliminary data.</text>
</comment>
<proteinExistence type="predicted"/>
<dbReference type="OrthoDB" id="71282at2157"/>
<accession>A0A2A2HA35</accession>
<dbReference type="EMBL" id="LMVM01000001">
    <property type="protein sequence ID" value="PAV06292.1"/>
    <property type="molecule type" value="Genomic_DNA"/>
</dbReference>
<evidence type="ECO:0000313" key="1">
    <source>
        <dbReference type="EMBL" id="PAV06292.1"/>
    </source>
</evidence>
<sequence length="419" mass="50092">MITFPRYEDLVMANDLEKVGVGKYRATGNDPYFEIRNPSDGLIQDISIELKAENGETIQIFWTYDKNDSFSVALQSTLKLRPGITDVYRFYLGLEKEIKRLRLDPTNASGIIEIKEIGINYLSKEEKAKLTTVPNYDNLKKALKGKNGYLFLINDSNHEIKQHFDLSYPSSFNAYFFKKNLDYNKRVCNDNGIEYHFFIVPDKSLVCKNFLPFEIKAIKRNYDLISKEVPDFIENLDYTCYYKNDTHINYYGGKELVYYYLKCINNNFTREEFEKLINEQLKFNNIFWGGDLVHEDNWSYSDKEKEDYLNEKETMFINKNIVNLSENLPEKFKFDGTRATGYYRNDQSFTNLKVLIFRDSAVDRLKDSFSVYFKEMLLYWDHWDHWLFNKELIEWYKPDIILEIRTERFLEKNMKYQIE</sequence>
<evidence type="ECO:0008006" key="3">
    <source>
        <dbReference type="Google" id="ProtNLM"/>
    </source>
</evidence>
<dbReference type="AlphaFoldDB" id="A0A2A2HA35"/>
<evidence type="ECO:0000313" key="2">
    <source>
        <dbReference type="Proteomes" id="UP000217784"/>
    </source>
</evidence>
<keyword evidence="2" id="KW-1185">Reference proteome</keyword>
<reference evidence="1 2" key="1">
    <citation type="journal article" date="2017" name="BMC Genomics">
        <title>Genomic analysis of methanogenic archaea reveals a shift towards energy conservation.</title>
        <authorList>
            <person name="Gilmore S.P."/>
            <person name="Henske J.K."/>
            <person name="Sexton J.A."/>
            <person name="Solomon K.V."/>
            <person name="Seppala S."/>
            <person name="Yoo J.I."/>
            <person name="Huyett L.M."/>
            <person name="Pressman A."/>
            <person name="Cogan J.Z."/>
            <person name="Kivenson V."/>
            <person name="Peng X."/>
            <person name="Tan Y."/>
            <person name="Valentine D.L."/>
            <person name="O'Malley M.A."/>
        </authorList>
    </citation>
    <scope>NUCLEOTIDE SEQUENCE [LARGE SCALE GENOMIC DNA]</scope>
    <source>
        <strain evidence="1 2">M.o.H.</strain>
    </source>
</reference>
<name>A0A2A2HA35_METBR</name>
<gene>
    <name evidence="1" type="ORF">ASJ80_15805</name>
</gene>
<dbReference type="RefSeq" id="WP_069582679.1">
    <property type="nucleotide sequence ID" value="NZ_LMVM01000001.1"/>
</dbReference>
<dbReference type="Proteomes" id="UP000217784">
    <property type="component" value="Unassembled WGS sequence"/>
</dbReference>
<organism evidence="1 2">
    <name type="scientific">Methanobacterium bryantii</name>
    <dbReference type="NCBI Taxonomy" id="2161"/>
    <lineage>
        <taxon>Archaea</taxon>
        <taxon>Methanobacteriati</taxon>
        <taxon>Methanobacteriota</taxon>
        <taxon>Methanomada group</taxon>
        <taxon>Methanobacteria</taxon>
        <taxon>Methanobacteriales</taxon>
        <taxon>Methanobacteriaceae</taxon>
        <taxon>Methanobacterium</taxon>
    </lineage>
</organism>
<protein>
    <recommendedName>
        <fullName evidence="3">AlgX/AlgJ SGNH hydrolase-like domain-containing protein</fullName>
    </recommendedName>
</protein>